<proteinExistence type="predicted"/>
<protein>
    <submittedName>
        <fullName evidence="1">Uncharacterized protein</fullName>
    </submittedName>
</protein>
<dbReference type="AlphaFoldDB" id="A0A1M6US55"/>
<evidence type="ECO:0000313" key="1">
    <source>
        <dbReference type="EMBL" id="SEC53235.1"/>
    </source>
</evidence>
<name>A0A1M6US55_9BRAD</name>
<evidence type="ECO:0000313" key="2">
    <source>
        <dbReference type="Proteomes" id="UP000183208"/>
    </source>
</evidence>
<dbReference type="Proteomes" id="UP000183208">
    <property type="component" value="Unassembled WGS sequence"/>
</dbReference>
<dbReference type="EMBL" id="FNTI01000001">
    <property type="protein sequence ID" value="SEC53235.1"/>
    <property type="molecule type" value="Genomic_DNA"/>
</dbReference>
<gene>
    <name evidence="1" type="ORF">SAMN05444171_1644</name>
</gene>
<reference evidence="1 2" key="1">
    <citation type="submission" date="2016-10" db="EMBL/GenBank/DDBJ databases">
        <authorList>
            <person name="de Groot N.N."/>
        </authorList>
    </citation>
    <scope>NUCLEOTIDE SEQUENCE [LARGE SCALE GENOMIC DNA]</scope>
    <source>
        <strain evidence="1 2">GAS522</strain>
    </source>
</reference>
<accession>A0A1M6US55</accession>
<sequence length="181" mass="20017">MAFATLVQQATLMTTDQMKFKEWRIRWPQMQRRRSRQLYASEQFLRWFALAVEFLRCGLFDEVNICCASHSVERGAPLSGTMATIVSSEVSPRIGQVTPSIVIVFLAISTATEIEYFLPTGLTCLPCWITSMVPQHDNKTSSACAALAATIPKASASAFSAFSMYEPVLPVCLPKSAVSRP</sequence>
<organism evidence="1 2">
    <name type="scientific">Bradyrhizobium lablabi</name>
    <dbReference type="NCBI Taxonomy" id="722472"/>
    <lineage>
        <taxon>Bacteria</taxon>
        <taxon>Pseudomonadati</taxon>
        <taxon>Pseudomonadota</taxon>
        <taxon>Alphaproteobacteria</taxon>
        <taxon>Hyphomicrobiales</taxon>
        <taxon>Nitrobacteraceae</taxon>
        <taxon>Bradyrhizobium</taxon>
    </lineage>
</organism>